<feature type="modified residue" description="4-aspartylphosphate" evidence="2">
    <location>
        <position position="58"/>
    </location>
</feature>
<dbReference type="SMART" id="SM00850">
    <property type="entry name" value="LytTR"/>
    <property type="match status" value="1"/>
</dbReference>
<sequence length="252" mass="28409">MDDIAKMKVLVCDDEALARMRLKRLVEMANMEVSAEAASGREAVESAGRLRPDVVLMDIRMPDMDGLEAAAHLDKMENPPAVIFCTAYEEHALQAFRVHAVDYLLKPVGAQDLKRALDKARALNRVQIAELSHKMAANQSGRRRHLSARTHRGLELVPVEEVRYFQADQKYVAVHHAGGYVLIDEPLKALEDEFGDLFVRIHRSTLASLHFIESLECSSQGRFEVRLRGVDEPLNVSRRHMPGLRRALVKRG</sequence>
<evidence type="ECO:0000259" key="4">
    <source>
        <dbReference type="PROSITE" id="PS50930"/>
    </source>
</evidence>
<dbReference type="Gene3D" id="3.40.50.2300">
    <property type="match status" value="1"/>
</dbReference>
<evidence type="ECO:0000256" key="2">
    <source>
        <dbReference type="PROSITE-ProRule" id="PRU00169"/>
    </source>
</evidence>
<dbReference type="InterPro" id="IPR001789">
    <property type="entry name" value="Sig_transdc_resp-reg_receiver"/>
</dbReference>
<reference evidence="5 6" key="1">
    <citation type="submission" date="2012-09" db="EMBL/GenBank/DDBJ databases">
        <title>Genome Sequence of alkane-degrading Bacterium Alcanivorax venustensis ISO4.</title>
        <authorList>
            <person name="Lai Q."/>
            <person name="Shao Z."/>
        </authorList>
    </citation>
    <scope>NUCLEOTIDE SEQUENCE [LARGE SCALE GENOMIC DNA]</scope>
    <source>
        <strain evidence="5 6">ISO4</strain>
    </source>
</reference>
<keyword evidence="2" id="KW-0597">Phosphoprotein</keyword>
<dbReference type="Pfam" id="PF04397">
    <property type="entry name" value="LytTR"/>
    <property type="match status" value="1"/>
</dbReference>
<name>A0ABS0AD89_9GAMM</name>
<dbReference type="Pfam" id="PF00072">
    <property type="entry name" value="Response_reg"/>
    <property type="match status" value="1"/>
</dbReference>
<dbReference type="PANTHER" id="PTHR37299:SF1">
    <property type="entry name" value="STAGE 0 SPORULATION PROTEIN A HOMOLOG"/>
    <property type="match status" value="1"/>
</dbReference>
<proteinExistence type="predicted"/>
<dbReference type="PANTHER" id="PTHR37299">
    <property type="entry name" value="TRANSCRIPTIONAL REGULATOR-RELATED"/>
    <property type="match status" value="1"/>
</dbReference>
<evidence type="ECO:0000256" key="1">
    <source>
        <dbReference type="ARBA" id="ARBA00023012"/>
    </source>
</evidence>
<feature type="domain" description="HTH LytTR-type" evidence="4">
    <location>
        <begin position="146"/>
        <end position="250"/>
    </location>
</feature>
<keyword evidence="6" id="KW-1185">Reference proteome</keyword>
<protein>
    <submittedName>
        <fullName evidence="5">Alginate biosynthesis regulator</fullName>
    </submittedName>
</protein>
<dbReference type="Proteomes" id="UP000644441">
    <property type="component" value="Unassembled WGS sequence"/>
</dbReference>
<gene>
    <name evidence="5" type="ORF">ISO4_00699</name>
</gene>
<dbReference type="InterPro" id="IPR007492">
    <property type="entry name" value="LytTR_DNA-bd_dom"/>
</dbReference>
<dbReference type="SMART" id="SM00448">
    <property type="entry name" value="REC"/>
    <property type="match status" value="1"/>
</dbReference>
<dbReference type="InterPro" id="IPR046947">
    <property type="entry name" value="LytR-like"/>
</dbReference>
<evidence type="ECO:0000313" key="5">
    <source>
        <dbReference type="EMBL" id="MBF5052097.1"/>
    </source>
</evidence>
<comment type="caution">
    <text evidence="5">The sequence shown here is derived from an EMBL/GenBank/DDBJ whole genome shotgun (WGS) entry which is preliminary data.</text>
</comment>
<keyword evidence="1" id="KW-0902">Two-component regulatory system</keyword>
<dbReference type="EMBL" id="ARXR01000004">
    <property type="protein sequence ID" value="MBF5052097.1"/>
    <property type="molecule type" value="Genomic_DNA"/>
</dbReference>
<feature type="domain" description="Response regulatory" evidence="3">
    <location>
        <begin position="8"/>
        <end position="121"/>
    </location>
</feature>
<organism evidence="5 6">
    <name type="scientific">Alloalcanivorax venustensis ISO4</name>
    <dbReference type="NCBI Taxonomy" id="1177184"/>
    <lineage>
        <taxon>Bacteria</taxon>
        <taxon>Pseudomonadati</taxon>
        <taxon>Pseudomonadota</taxon>
        <taxon>Gammaproteobacteria</taxon>
        <taxon>Oceanospirillales</taxon>
        <taxon>Alcanivoracaceae</taxon>
        <taxon>Alloalcanivorax</taxon>
    </lineage>
</organism>
<dbReference type="Gene3D" id="2.40.50.1020">
    <property type="entry name" value="LytTr DNA-binding domain"/>
    <property type="match status" value="1"/>
</dbReference>
<dbReference type="PROSITE" id="PS50930">
    <property type="entry name" value="HTH_LYTTR"/>
    <property type="match status" value="1"/>
</dbReference>
<evidence type="ECO:0000313" key="6">
    <source>
        <dbReference type="Proteomes" id="UP000644441"/>
    </source>
</evidence>
<dbReference type="SUPFAM" id="SSF52172">
    <property type="entry name" value="CheY-like"/>
    <property type="match status" value="1"/>
</dbReference>
<dbReference type="InterPro" id="IPR011006">
    <property type="entry name" value="CheY-like_superfamily"/>
</dbReference>
<evidence type="ECO:0000259" key="3">
    <source>
        <dbReference type="PROSITE" id="PS50110"/>
    </source>
</evidence>
<accession>A0ABS0AD89</accession>
<dbReference type="PROSITE" id="PS50110">
    <property type="entry name" value="RESPONSE_REGULATORY"/>
    <property type="match status" value="1"/>
</dbReference>